<reference evidence="9 10" key="1">
    <citation type="submission" date="2022-11" db="EMBL/GenBank/DDBJ databases">
        <title>Desulfobotulus tamanensis H1 sp. nov. - anaerobic, alkaliphilic, sulphate reducing bacterium isolated from terrestrial mud volcano.</title>
        <authorList>
            <person name="Frolova A."/>
            <person name="Merkel A.Y."/>
            <person name="Slobodkin A.I."/>
        </authorList>
    </citation>
    <scope>NUCLEOTIDE SEQUENCE [LARGE SCALE GENOMIC DNA]</scope>
    <source>
        <strain evidence="9 10">H1</strain>
    </source>
</reference>
<keyword evidence="3" id="KW-1003">Cell membrane</keyword>
<evidence type="ECO:0000256" key="3">
    <source>
        <dbReference type="ARBA" id="ARBA00022475"/>
    </source>
</evidence>
<keyword evidence="5 7" id="KW-1133">Transmembrane helix</keyword>
<feature type="domain" description="Major facilitator superfamily (MFS) profile" evidence="8">
    <location>
        <begin position="26"/>
        <end position="475"/>
    </location>
</feature>
<dbReference type="PANTHER" id="PTHR42718">
    <property type="entry name" value="MAJOR FACILITATOR SUPERFAMILY MULTIDRUG TRANSPORTER MFSC"/>
    <property type="match status" value="1"/>
</dbReference>
<protein>
    <submittedName>
        <fullName evidence="9">MFS transporter</fullName>
    </submittedName>
</protein>
<keyword evidence="10" id="KW-1185">Reference proteome</keyword>
<feature type="transmembrane region" description="Helical" evidence="7">
    <location>
        <begin position="151"/>
        <end position="172"/>
    </location>
</feature>
<feature type="transmembrane region" description="Helical" evidence="7">
    <location>
        <begin position="451"/>
        <end position="469"/>
    </location>
</feature>
<gene>
    <name evidence="9" type="ORF">OOT00_06035</name>
</gene>
<evidence type="ECO:0000256" key="7">
    <source>
        <dbReference type="SAM" id="Phobius"/>
    </source>
</evidence>
<keyword evidence="2" id="KW-0813">Transport</keyword>
<dbReference type="InterPro" id="IPR011701">
    <property type="entry name" value="MFS"/>
</dbReference>
<comment type="subcellular location">
    <subcellularLocation>
        <location evidence="1">Cell membrane</location>
        <topology evidence="1">Multi-pass membrane protein</topology>
    </subcellularLocation>
</comment>
<evidence type="ECO:0000256" key="6">
    <source>
        <dbReference type="ARBA" id="ARBA00023136"/>
    </source>
</evidence>
<dbReference type="SUPFAM" id="SSF103473">
    <property type="entry name" value="MFS general substrate transporter"/>
    <property type="match status" value="1"/>
</dbReference>
<feature type="transmembrane region" description="Helical" evidence="7">
    <location>
        <begin position="62"/>
        <end position="80"/>
    </location>
</feature>
<evidence type="ECO:0000259" key="8">
    <source>
        <dbReference type="PROSITE" id="PS50850"/>
    </source>
</evidence>
<evidence type="ECO:0000256" key="5">
    <source>
        <dbReference type="ARBA" id="ARBA00022989"/>
    </source>
</evidence>
<name>A0ABT3N7W4_9BACT</name>
<feature type="transmembrane region" description="Helical" evidence="7">
    <location>
        <begin position="371"/>
        <end position="392"/>
    </location>
</feature>
<dbReference type="RefSeq" id="WP_265424417.1">
    <property type="nucleotide sequence ID" value="NZ_JAPFPW010000005.1"/>
</dbReference>
<keyword evidence="6 7" id="KW-0472">Membrane</keyword>
<dbReference type="Gene3D" id="1.20.1720.10">
    <property type="entry name" value="Multidrug resistance protein D"/>
    <property type="match status" value="1"/>
</dbReference>
<dbReference type="EMBL" id="JAPFPW010000005">
    <property type="protein sequence ID" value="MCW7753547.1"/>
    <property type="molecule type" value="Genomic_DNA"/>
</dbReference>
<organism evidence="9 10">
    <name type="scientific">Desulfobotulus pelophilus</name>
    <dbReference type="NCBI Taxonomy" id="2823377"/>
    <lineage>
        <taxon>Bacteria</taxon>
        <taxon>Pseudomonadati</taxon>
        <taxon>Thermodesulfobacteriota</taxon>
        <taxon>Desulfobacteria</taxon>
        <taxon>Desulfobacterales</taxon>
        <taxon>Desulfobacteraceae</taxon>
        <taxon>Desulfobotulus</taxon>
    </lineage>
</organism>
<feature type="transmembrane region" description="Helical" evidence="7">
    <location>
        <begin position="345"/>
        <end position="365"/>
    </location>
</feature>
<evidence type="ECO:0000313" key="9">
    <source>
        <dbReference type="EMBL" id="MCW7753547.1"/>
    </source>
</evidence>
<feature type="transmembrane region" description="Helical" evidence="7">
    <location>
        <begin position="20"/>
        <end position="39"/>
    </location>
</feature>
<feature type="transmembrane region" description="Helical" evidence="7">
    <location>
        <begin position="212"/>
        <end position="232"/>
    </location>
</feature>
<dbReference type="InterPro" id="IPR036259">
    <property type="entry name" value="MFS_trans_sf"/>
</dbReference>
<dbReference type="Pfam" id="PF07690">
    <property type="entry name" value="MFS_1"/>
    <property type="match status" value="1"/>
</dbReference>
<feature type="transmembrane region" description="Helical" evidence="7">
    <location>
        <begin position="318"/>
        <end position="338"/>
    </location>
</feature>
<feature type="transmembrane region" description="Helical" evidence="7">
    <location>
        <begin position="178"/>
        <end position="200"/>
    </location>
</feature>
<comment type="caution">
    <text evidence="9">The sequence shown here is derived from an EMBL/GenBank/DDBJ whole genome shotgun (WGS) entry which is preliminary data.</text>
</comment>
<dbReference type="InterPro" id="IPR020846">
    <property type="entry name" value="MFS_dom"/>
</dbReference>
<sequence>MKTDPNIRNNPSEEKASLSLIQTLCVAGTASLAIFMVNLDATVVNIVLPEISSLFGIRTSEASIFVLSYLLALTGTALIFGRLSDMKGPEKIFFLGYGTFVLGSLLCAFSWNVWSLALFRFVQGLGGAMIFATNAVIVIRYLPEKIRGRAFAFNGMMAGIGFALGSPVGGFLSHHFDWRMVFLVNIPVGLAGLFLGMYWLKKRELPAVRGSFDKAGAITSFLCLCFLVFSLHSWEESLYLSTEIIGGLSIALVAGFLFVRYQQRSTHPLMPLSLFRNGPLNFALAGTACYYILLQGLAIIFPFYFIDARGMTAFATGNLLFISPMISMLITPLAGWLCDRIGSRIPAMGGAVLFIAACIFFLNLTPASSTTWLMTCLVLYGLAMGFYCAPILTLTMSHARPETSGVLSSVKSVLPSIFGMISVGIYATLYSTGESAGGIMEQAASQQGFHTIIWVSLGVSLFCFAVTFLSRDGSPQP</sequence>
<evidence type="ECO:0000256" key="4">
    <source>
        <dbReference type="ARBA" id="ARBA00022692"/>
    </source>
</evidence>
<feature type="transmembrane region" description="Helical" evidence="7">
    <location>
        <begin position="117"/>
        <end position="139"/>
    </location>
</feature>
<dbReference type="CDD" id="cd17321">
    <property type="entry name" value="MFS_MMR_MDR_like"/>
    <property type="match status" value="1"/>
</dbReference>
<evidence type="ECO:0000256" key="2">
    <source>
        <dbReference type="ARBA" id="ARBA00022448"/>
    </source>
</evidence>
<keyword evidence="4 7" id="KW-0812">Transmembrane</keyword>
<feature type="transmembrane region" description="Helical" evidence="7">
    <location>
        <begin position="92"/>
        <end position="111"/>
    </location>
</feature>
<dbReference type="Gene3D" id="1.20.1250.20">
    <property type="entry name" value="MFS general substrate transporter like domains"/>
    <property type="match status" value="1"/>
</dbReference>
<feature type="transmembrane region" description="Helical" evidence="7">
    <location>
        <begin position="280"/>
        <end position="306"/>
    </location>
</feature>
<accession>A0ABT3N7W4</accession>
<dbReference type="PRINTS" id="PR01036">
    <property type="entry name" value="TCRTETB"/>
</dbReference>
<feature type="transmembrane region" description="Helical" evidence="7">
    <location>
        <begin position="238"/>
        <end position="259"/>
    </location>
</feature>
<dbReference type="Proteomes" id="UP001209681">
    <property type="component" value="Unassembled WGS sequence"/>
</dbReference>
<feature type="transmembrane region" description="Helical" evidence="7">
    <location>
        <begin position="413"/>
        <end position="431"/>
    </location>
</feature>
<dbReference type="PANTHER" id="PTHR42718:SF46">
    <property type="entry name" value="BLR6921 PROTEIN"/>
    <property type="match status" value="1"/>
</dbReference>
<proteinExistence type="predicted"/>
<evidence type="ECO:0000256" key="1">
    <source>
        <dbReference type="ARBA" id="ARBA00004651"/>
    </source>
</evidence>
<dbReference type="PROSITE" id="PS50850">
    <property type="entry name" value="MFS"/>
    <property type="match status" value="1"/>
</dbReference>
<evidence type="ECO:0000313" key="10">
    <source>
        <dbReference type="Proteomes" id="UP001209681"/>
    </source>
</evidence>